<proteinExistence type="predicted"/>
<keyword evidence="1" id="KW-0343">GTPase activation</keyword>
<evidence type="ECO:0000256" key="4">
    <source>
        <dbReference type="SAM" id="MobiDB-lite"/>
    </source>
</evidence>
<feature type="compositionally biased region" description="Acidic residues" evidence="4">
    <location>
        <begin position="321"/>
        <end position="331"/>
    </location>
</feature>
<dbReference type="GO" id="GO:0005096">
    <property type="term" value="F:GTPase activator activity"/>
    <property type="evidence" value="ECO:0007669"/>
    <property type="project" value="UniProtKB-KW"/>
</dbReference>
<dbReference type="OrthoDB" id="120976at2759"/>
<dbReference type="Gene3D" id="3.80.10.10">
    <property type="entry name" value="Ribonuclease Inhibitor"/>
    <property type="match status" value="1"/>
</dbReference>
<evidence type="ECO:0000256" key="1">
    <source>
        <dbReference type="ARBA" id="ARBA00022468"/>
    </source>
</evidence>
<dbReference type="PANTHER" id="PTHR24113">
    <property type="entry name" value="RAN GTPASE-ACTIVATING PROTEIN 1"/>
    <property type="match status" value="1"/>
</dbReference>
<dbReference type="GeneID" id="37022720"/>
<gene>
    <name evidence="5" type="ORF">FA14DRAFT_179656</name>
</gene>
<organism evidence="5 6">
    <name type="scientific">Meira miltonrushii</name>
    <dbReference type="NCBI Taxonomy" id="1280837"/>
    <lineage>
        <taxon>Eukaryota</taxon>
        <taxon>Fungi</taxon>
        <taxon>Dikarya</taxon>
        <taxon>Basidiomycota</taxon>
        <taxon>Ustilaginomycotina</taxon>
        <taxon>Exobasidiomycetes</taxon>
        <taxon>Exobasidiales</taxon>
        <taxon>Brachybasidiaceae</taxon>
        <taxon>Meira</taxon>
    </lineage>
</organism>
<dbReference type="GO" id="GO:0005829">
    <property type="term" value="C:cytosol"/>
    <property type="evidence" value="ECO:0007669"/>
    <property type="project" value="TreeGrafter"/>
</dbReference>
<feature type="region of interest" description="Disordered" evidence="4">
    <location>
        <begin position="313"/>
        <end position="349"/>
    </location>
</feature>
<dbReference type="GO" id="GO:0005634">
    <property type="term" value="C:nucleus"/>
    <property type="evidence" value="ECO:0007669"/>
    <property type="project" value="TreeGrafter"/>
</dbReference>
<dbReference type="InterPro" id="IPR032675">
    <property type="entry name" value="LRR_dom_sf"/>
</dbReference>
<reference evidence="5 6" key="1">
    <citation type="journal article" date="2018" name="Mol. Biol. Evol.">
        <title>Broad Genomic Sampling Reveals a Smut Pathogenic Ancestry of the Fungal Clade Ustilaginomycotina.</title>
        <authorList>
            <person name="Kijpornyongpan T."/>
            <person name="Mondo S.J."/>
            <person name="Barry K."/>
            <person name="Sandor L."/>
            <person name="Lee J."/>
            <person name="Lipzen A."/>
            <person name="Pangilinan J."/>
            <person name="LaButti K."/>
            <person name="Hainaut M."/>
            <person name="Henrissat B."/>
            <person name="Grigoriev I.V."/>
            <person name="Spatafora J.W."/>
            <person name="Aime M.C."/>
        </authorList>
    </citation>
    <scope>NUCLEOTIDE SEQUENCE [LARGE SCALE GENOMIC DNA]</scope>
    <source>
        <strain evidence="5 6">MCA 3882</strain>
    </source>
</reference>
<dbReference type="InterPro" id="IPR027038">
    <property type="entry name" value="RanGap"/>
</dbReference>
<dbReference type="GO" id="GO:0006913">
    <property type="term" value="P:nucleocytoplasmic transport"/>
    <property type="evidence" value="ECO:0007669"/>
    <property type="project" value="TreeGrafter"/>
</dbReference>
<sequence length="607" mass="68654">MVVALRYEQAPAMRFVHVTAFGDALREVTEDNSDGSDAISSLNISNAMNDHGYSYADAKIADVIHALWFRRDVMHINVFNLRVITIAPICNDVKEISNQFQHHMQSIVPKTYPTSNRELPVRRLRVNDSGLQSKDLKEISALLCGNATLATIALNGNDLLPQEPYIMKRLACAISMSNLRVLELSNNMIGTRSLVELLDNLHTPSLTRLALSMTFLRKHLAEDQSFNPLWAHDKARWSSLTSAEVWKEEVGAVTDRLVTLVRHDKPAPFVPHLEWLSLNGNDLGWRTVKRITAAIRDTNRCLEHVELFSTTDAQGSKELDNDTDDELETGEDQAQQSAPPAQENGVRRSTSIGSHFVARRRQQIAQDREERQNAPLLLTWHPEDVGESRPPLNKTNWRKELEIRLKENRQAKAGIKNVSRKLLRILRTLTCKCHEAKEEPSDGSFPFTKLPPEIRQRIVMHLDGSDTLSHKQIERIISFASDPSTIGYGRRSSNLGLSRLAVDEIYKEVTNKVEEITRDDYGLLLHKKFRWKDMMNNYSVPRDWPATLLDDTTSSCSNESSIGDYSQGNVTLVSSNTQSVGRTRQIWLAEQSGLQAYYEATGTYCAD</sequence>
<accession>A0A316VFK0</accession>
<dbReference type="AlphaFoldDB" id="A0A316VFK0"/>
<name>A0A316VFK0_9BASI</name>
<keyword evidence="6" id="KW-1185">Reference proteome</keyword>
<protein>
    <recommendedName>
        <fullName evidence="7">RNI-like protein</fullName>
    </recommendedName>
</protein>
<dbReference type="Proteomes" id="UP000245771">
    <property type="component" value="Unassembled WGS sequence"/>
</dbReference>
<evidence type="ECO:0008006" key="7">
    <source>
        <dbReference type="Google" id="ProtNLM"/>
    </source>
</evidence>
<dbReference type="SUPFAM" id="SSF52047">
    <property type="entry name" value="RNI-like"/>
    <property type="match status" value="1"/>
</dbReference>
<dbReference type="RefSeq" id="XP_025356598.1">
    <property type="nucleotide sequence ID" value="XM_025500939.1"/>
</dbReference>
<dbReference type="EMBL" id="KZ819603">
    <property type="protein sequence ID" value="PWN36296.1"/>
    <property type="molecule type" value="Genomic_DNA"/>
</dbReference>
<keyword evidence="3" id="KW-0677">Repeat</keyword>
<evidence type="ECO:0000313" key="5">
    <source>
        <dbReference type="EMBL" id="PWN36296.1"/>
    </source>
</evidence>
<evidence type="ECO:0000256" key="2">
    <source>
        <dbReference type="ARBA" id="ARBA00022614"/>
    </source>
</evidence>
<dbReference type="STRING" id="1280837.A0A316VFK0"/>
<evidence type="ECO:0000256" key="3">
    <source>
        <dbReference type="ARBA" id="ARBA00022737"/>
    </source>
</evidence>
<dbReference type="GO" id="GO:0031267">
    <property type="term" value="F:small GTPase binding"/>
    <property type="evidence" value="ECO:0007669"/>
    <property type="project" value="TreeGrafter"/>
</dbReference>
<dbReference type="GO" id="GO:0048471">
    <property type="term" value="C:perinuclear region of cytoplasm"/>
    <property type="evidence" value="ECO:0007669"/>
    <property type="project" value="TreeGrafter"/>
</dbReference>
<dbReference type="PANTHER" id="PTHR24113:SF12">
    <property type="entry name" value="RAN GTPASE-ACTIVATING PROTEIN 1"/>
    <property type="match status" value="1"/>
</dbReference>
<keyword evidence="2" id="KW-0433">Leucine-rich repeat</keyword>
<evidence type="ECO:0000313" key="6">
    <source>
        <dbReference type="Proteomes" id="UP000245771"/>
    </source>
</evidence>
<dbReference type="InParanoid" id="A0A316VFK0"/>